<dbReference type="InterPro" id="IPR036129">
    <property type="entry name" value="Glycerate_kinase_sf"/>
</dbReference>
<evidence type="ECO:0000313" key="4">
    <source>
        <dbReference type="EMBL" id="MPM43753.1"/>
    </source>
</evidence>
<dbReference type="PANTHER" id="PTHR21599:SF0">
    <property type="entry name" value="GLYCERATE KINASE"/>
    <property type="match status" value="1"/>
</dbReference>
<keyword evidence="3 4" id="KW-0418">Kinase</keyword>
<evidence type="ECO:0000256" key="2">
    <source>
        <dbReference type="ARBA" id="ARBA00022679"/>
    </source>
</evidence>
<comment type="caution">
    <text evidence="4">The sequence shown here is derived from an EMBL/GenBank/DDBJ whole genome shotgun (WGS) entry which is preliminary data.</text>
</comment>
<accession>A0A644ZYQ1</accession>
<gene>
    <name evidence="4" type="primary">garK_6</name>
    <name evidence="4" type="ORF">SDC9_90430</name>
</gene>
<dbReference type="GO" id="GO:0031388">
    <property type="term" value="P:organic acid phosphorylation"/>
    <property type="evidence" value="ECO:0007669"/>
    <property type="project" value="InterPro"/>
</dbReference>
<evidence type="ECO:0000256" key="3">
    <source>
        <dbReference type="ARBA" id="ARBA00022777"/>
    </source>
</evidence>
<proteinExistence type="inferred from homology"/>
<dbReference type="PANTHER" id="PTHR21599">
    <property type="entry name" value="GLYCERATE KINASE"/>
    <property type="match status" value="1"/>
</dbReference>
<dbReference type="GO" id="GO:0008887">
    <property type="term" value="F:glycerate kinase activity"/>
    <property type="evidence" value="ECO:0007669"/>
    <property type="project" value="InterPro"/>
</dbReference>
<reference evidence="4" key="1">
    <citation type="submission" date="2019-08" db="EMBL/GenBank/DDBJ databases">
        <authorList>
            <person name="Kucharzyk K."/>
            <person name="Murdoch R.W."/>
            <person name="Higgins S."/>
            <person name="Loffler F."/>
        </authorList>
    </citation>
    <scope>NUCLEOTIDE SEQUENCE</scope>
</reference>
<name>A0A644ZYQ1_9ZZZZ</name>
<evidence type="ECO:0000256" key="1">
    <source>
        <dbReference type="ARBA" id="ARBA00006284"/>
    </source>
</evidence>
<dbReference type="InterPro" id="IPR018197">
    <property type="entry name" value="Glycerate_kinase_RE-like"/>
</dbReference>
<sequence>MAKTSPLTVVLAPDSFKESMTAVQAAEAMARGILAVAPDAVCVRVPMSDGGEGFADAIGTALAAERSPVRITDARGRAATATLVHLDDLAVIDVASAVGLGMIAPADRDIMTSDSRGVGDLIRAALDGGAHRLIVGLGGSATTDGGAGMLSALGAQFLDREGRPVPPTPEGLRRLDRLDLSGLDPRLARLEVEAACDVTNPLLGPQGASVTFGPQKGASADQVHELDVLLERLVAVSPAAAREMSVRPGAGAAGGLGWALMAFLDAATRPGVELLAETVGLAQAVGDASLVLTGEGSVDAQTLSGKTVAGVARIAAATEVPCVVLAGRVTSDAEALLDHGVTALVPILHEVTDLAAALRNGPGNLERATATVVRIYLAGASGHSAGTELH</sequence>
<dbReference type="InterPro" id="IPR018193">
    <property type="entry name" value="Glyc_kinase_flavodox-like_fold"/>
</dbReference>
<dbReference type="GO" id="GO:0043798">
    <property type="term" value="F:glycerate 2-kinase activity"/>
    <property type="evidence" value="ECO:0007669"/>
    <property type="project" value="UniProtKB-EC"/>
</dbReference>
<comment type="similarity">
    <text evidence="1">Belongs to the glycerate kinase type-1 family.</text>
</comment>
<dbReference type="PIRSF" id="PIRSF006078">
    <property type="entry name" value="GlxK"/>
    <property type="match status" value="1"/>
</dbReference>
<protein>
    <submittedName>
        <fullName evidence="4">Glycerate 2-kinase</fullName>
        <ecNumber evidence="4">2.7.1.165</ecNumber>
    </submittedName>
</protein>
<keyword evidence="2 4" id="KW-0808">Transferase</keyword>
<dbReference type="AlphaFoldDB" id="A0A644ZYQ1"/>
<dbReference type="SUPFAM" id="SSF110738">
    <property type="entry name" value="Glycerate kinase I"/>
    <property type="match status" value="1"/>
</dbReference>
<dbReference type="NCBIfam" id="TIGR00045">
    <property type="entry name" value="glycerate kinase"/>
    <property type="match status" value="1"/>
</dbReference>
<organism evidence="4">
    <name type="scientific">bioreactor metagenome</name>
    <dbReference type="NCBI Taxonomy" id="1076179"/>
    <lineage>
        <taxon>unclassified sequences</taxon>
        <taxon>metagenomes</taxon>
        <taxon>ecological metagenomes</taxon>
    </lineage>
</organism>
<dbReference type="EC" id="2.7.1.165" evidence="4"/>
<dbReference type="Pfam" id="PF02595">
    <property type="entry name" value="Gly_kinase"/>
    <property type="match status" value="1"/>
</dbReference>
<dbReference type="Gene3D" id="3.90.1510.10">
    <property type="entry name" value="Glycerate kinase, domain 2"/>
    <property type="match status" value="1"/>
</dbReference>
<dbReference type="InterPro" id="IPR004381">
    <property type="entry name" value="Glycerate_kinase"/>
</dbReference>
<dbReference type="EMBL" id="VSSQ01010221">
    <property type="protein sequence ID" value="MPM43753.1"/>
    <property type="molecule type" value="Genomic_DNA"/>
</dbReference>
<dbReference type="Gene3D" id="3.40.50.10350">
    <property type="entry name" value="Glycerate kinase, domain 1"/>
    <property type="match status" value="1"/>
</dbReference>